<keyword evidence="1" id="KW-1133">Transmembrane helix</keyword>
<dbReference type="Gene3D" id="1.20.1070.10">
    <property type="entry name" value="Rhodopsin 7-helix transmembrane proteins"/>
    <property type="match status" value="1"/>
</dbReference>
<dbReference type="PANTHER" id="PTHR33480:SF5">
    <property type="entry name" value="SI:DKEY-51D8.9"/>
    <property type="match status" value="1"/>
</dbReference>
<evidence type="ECO:0000313" key="2">
    <source>
        <dbReference type="EMBL" id="TUC02888.1"/>
    </source>
</evidence>
<keyword evidence="1" id="KW-0812">Transmembrane</keyword>
<feature type="transmembrane region" description="Helical" evidence="1">
    <location>
        <begin position="124"/>
        <end position="147"/>
    </location>
</feature>
<dbReference type="PANTHER" id="PTHR33480">
    <property type="entry name" value="SET DOMAIN-CONTAINING PROTEIN-RELATED"/>
    <property type="match status" value="1"/>
</dbReference>
<proteinExistence type="predicted"/>
<reference evidence="2 3" key="1">
    <citation type="journal article" date="2019" name="Genome Biol. Evol.">
        <title>Whole-Genome Sequencing of the Giant Devil Catfish, Bagarius yarrelli.</title>
        <authorList>
            <person name="Jiang W."/>
            <person name="Lv Y."/>
            <person name="Cheng L."/>
            <person name="Yang K."/>
            <person name="Chao B."/>
            <person name="Wang X."/>
            <person name="Li Y."/>
            <person name="Pan X."/>
            <person name="You X."/>
            <person name="Zhang Y."/>
            <person name="Yang J."/>
            <person name="Li J."/>
            <person name="Zhang X."/>
            <person name="Liu S."/>
            <person name="Sun C."/>
            <person name="Yang J."/>
            <person name="Shi Q."/>
        </authorList>
    </citation>
    <scope>NUCLEOTIDE SEQUENCE [LARGE SCALE GENOMIC DNA]</scope>
    <source>
        <strain evidence="2">JWS20170419001</strain>
        <tissue evidence="2">Muscle</tissue>
    </source>
</reference>
<dbReference type="AlphaFoldDB" id="A0A556VW66"/>
<dbReference type="OrthoDB" id="8747610at2759"/>
<feature type="transmembrane region" description="Helical" evidence="1">
    <location>
        <begin position="247"/>
        <end position="271"/>
    </location>
</feature>
<feature type="transmembrane region" description="Helical" evidence="1">
    <location>
        <begin position="277"/>
        <end position="296"/>
    </location>
</feature>
<evidence type="ECO:0000313" key="3">
    <source>
        <dbReference type="Proteomes" id="UP000319801"/>
    </source>
</evidence>
<protein>
    <recommendedName>
        <fullName evidence="4">G-protein coupled receptors family 1 profile domain-containing protein</fullName>
    </recommendedName>
</protein>
<keyword evidence="1" id="KW-0472">Membrane</keyword>
<evidence type="ECO:0000256" key="1">
    <source>
        <dbReference type="SAM" id="Phobius"/>
    </source>
</evidence>
<name>A0A556VW66_BAGYA</name>
<dbReference type="EMBL" id="VCAZ01000336">
    <property type="protein sequence ID" value="TUC02888.1"/>
    <property type="molecule type" value="Genomic_DNA"/>
</dbReference>
<accession>A0A556VW66</accession>
<organism evidence="2 3">
    <name type="scientific">Bagarius yarrelli</name>
    <name type="common">Goonch</name>
    <name type="synonym">Bagrus yarrelli</name>
    <dbReference type="NCBI Taxonomy" id="175774"/>
    <lineage>
        <taxon>Eukaryota</taxon>
        <taxon>Metazoa</taxon>
        <taxon>Chordata</taxon>
        <taxon>Craniata</taxon>
        <taxon>Vertebrata</taxon>
        <taxon>Euteleostomi</taxon>
        <taxon>Actinopterygii</taxon>
        <taxon>Neopterygii</taxon>
        <taxon>Teleostei</taxon>
        <taxon>Ostariophysi</taxon>
        <taxon>Siluriformes</taxon>
        <taxon>Sisoridae</taxon>
        <taxon>Sisorinae</taxon>
        <taxon>Bagarius</taxon>
    </lineage>
</organism>
<comment type="caution">
    <text evidence="2">The sequence shown here is derived from an EMBL/GenBank/DDBJ whole genome shotgun (WGS) entry which is preliminary data.</text>
</comment>
<keyword evidence="3" id="KW-1185">Reference proteome</keyword>
<evidence type="ECO:0008006" key="4">
    <source>
        <dbReference type="Google" id="ProtNLM"/>
    </source>
</evidence>
<feature type="transmembrane region" description="Helical" evidence="1">
    <location>
        <begin position="205"/>
        <end position="227"/>
    </location>
</feature>
<sequence length="426" mass="47087">MFALNPCRVLTPVRKGMSSNPKSQETFFYPFPVTLLQKLEMMNVSGDPTAMSVEVVSVVVTSQILNLFLGLPLHCRAMHLLLSRPAGGGGGWGVDVNVIFALNLTLVEILYCLVAPLYSPCVVSLRLCVGSLLGLWLGTCMAGRYLFQCWLCLEQYMAVIHPMIFIKFKPMRYRLGCTSAAWIVALGIGSASGTMFPAVPYEAFGAVYFTVFFLDSFCCLSVLKALVRPGPSDKDNGEMNAAKKRAFKIISMNLTTFLFQVLPIVIAFSLLKSLSPPSFHLGVAISMSFNIAGGFVHPMYVLYKYGALPCVEQAQLTFLSLCSVETVDLNSEKVKKSWECSGAFPAVCPGKKAVQKKRRTWSGDEIQAVEKHMIDYITSCRVPGKAACENCISAEPLTLKKRDWQSVKFYIYNRIMAQKRDASQKV</sequence>
<feature type="transmembrane region" description="Helical" evidence="1">
    <location>
        <begin position="173"/>
        <end position="199"/>
    </location>
</feature>
<gene>
    <name evidence="2" type="ORF">Baya_16604</name>
</gene>
<dbReference type="SUPFAM" id="SSF81321">
    <property type="entry name" value="Family A G protein-coupled receptor-like"/>
    <property type="match status" value="1"/>
</dbReference>
<feature type="transmembrane region" description="Helical" evidence="1">
    <location>
        <begin position="96"/>
        <end position="118"/>
    </location>
</feature>
<dbReference type="Proteomes" id="UP000319801">
    <property type="component" value="Unassembled WGS sequence"/>
</dbReference>